<comment type="caution">
    <text evidence="1">The sequence shown here is derived from an EMBL/GenBank/DDBJ whole genome shotgun (WGS) entry which is preliminary data.</text>
</comment>
<organism evidence="1 2">
    <name type="scientific">Paenibacillus anaericanus</name>
    <dbReference type="NCBI Taxonomy" id="170367"/>
    <lineage>
        <taxon>Bacteria</taxon>
        <taxon>Bacillati</taxon>
        <taxon>Bacillota</taxon>
        <taxon>Bacilli</taxon>
        <taxon>Bacillales</taxon>
        <taxon>Paenibacillaceae</taxon>
        <taxon>Paenibacillus</taxon>
    </lineage>
</organism>
<name>A0A3S1DNM7_9BACL</name>
<dbReference type="EMBL" id="RZNY01000001">
    <property type="protein sequence ID" value="RUT48548.1"/>
    <property type="molecule type" value="Genomic_DNA"/>
</dbReference>
<dbReference type="Proteomes" id="UP000279446">
    <property type="component" value="Unassembled WGS sequence"/>
</dbReference>
<accession>A0A3S1DNM7</accession>
<protein>
    <recommendedName>
        <fullName evidence="3">DUF5405 domain-containing protein</fullName>
    </recommendedName>
</protein>
<dbReference type="AlphaFoldDB" id="A0A3S1DNM7"/>
<gene>
    <name evidence="1" type="ORF">EJP82_00975</name>
</gene>
<proteinExistence type="predicted"/>
<reference evidence="1 2" key="1">
    <citation type="submission" date="2018-12" db="EMBL/GenBank/DDBJ databases">
        <authorList>
            <person name="Sun L."/>
            <person name="Chen Z."/>
        </authorList>
    </citation>
    <scope>NUCLEOTIDE SEQUENCE [LARGE SCALE GENOMIC DNA]</scope>
    <source>
        <strain evidence="1 2">DSM 15890</strain>
    </source>
</reference>
<sequence>MKVLIEDNLYLESDEKQFVIKKYSGKVDRDGKEQFQPKGYFSSIEGALNHLVKMKIKESTASTLSELVRDIQEIKAWISREIGV</sequence>
<dbReference type="RefSeq" id="WP_127190142.1">
    <property type="nucleotide sequence ID" value="NZ_RZNY01000001.1"/>
</dbReference>
<keyword evidence="2" id="KW-1185">Reference proteome</keyword>
<evidence type="ECO:0000313" key="1">
    <source>
        <dbReference type="EMBL" id="RUT48548.1"/>
    </source>
</evidence>
<evidence type="ECO:0000313" key="2">
    <source>
        <dbReference type="Proteomes" id="UP000279446"/>
    </source>
</evidence>
<dbReference type="OrthoDB" id="2625770at2"/>
<evidence type="ECO:0008006" key="3">
    <source>
        <dbReference type="Google" id="ProtNLM"/>
    </source>
</evidence>